<dbReference type="InterPro" id="IPR029058">
    <property type="entry name" value="AB_hydrolase_fold"/>
</dbReference>
<protein>
    <recommendedName>
        <fullName evidence="3">PaxU</fullName>
    </recommendedName>
</protein>
<gene>
    <name evidence="1" type="ORF">EDB81DRAFT_435889</name>
</gene>
<keyword evidence="2" id="KW-1185">Reference proteome</keyword>
<reference evidence="1" key="1">
    <citation type="journal article" date="2021" name="Nat. Commun.">
        <title>Genetic determinants of endophytism in the Arabidopsis root mycobiome.</title>
        <authorList>
            <person name="Mesny F."/>
            <person name="Miyauchi S."/>
            <person name="Thiergart T."/>
            <person name="Pickel B."/>
            <person name="Atanasova L."/>
            <person name="Karlsson M."/>
            <person name="Huettel B."/>
            <person name="Barry K.W."/>
            <person name="Haridas S."/>
            <person name="Chen C."/>
            <person name="Bauer D."/>
            <person name="Andreopoulos W."/>
            <person name="Pangilinan J."/>
            <person name="LaButti K."/>
            <person name="Riley R."/>
            <person name="Lipzen A."/>
            <person name="Clum A."/>
            <person name="Drula E."/>
            <person name="Henrissat B."/>
            <person name="Kohler A."/>
            <person name="Grigoriev I.V."/>
            <person name="Martin F.M."/>
            <person name="Hacquard S."/>
        </authorList>
    </citation>
    <scope>NUCLEOTIDE SEQUENCE</scope>
    <source>
        <strain evidence="1">MPI-CAGE-AT-0147</strain>
    </source>
</reference>
<sequence>MHTKSAPIPGFIALSDQILVQEARDDAERPADHPDAVLIYGWGDCLPKHVAKYADGYRELFPYSTQIVILAPISKAFFSDLPTRTASMQPVLKALDGVKAAIGRTPTVLVHAMSNTGGTNYASTLNAFKLRYDEPLPHQLLVLDSTPGSPNLSWANLKRWSRAMTLGTAAWFPWPFFVTQGIWASTLLVTIAYGWMMGTEAPAAFSMRAIDDGTFEDQSSRRLYLYSKEDDLIFFQDIESYRAAATQNGVKTDAEVFEGSGHVGHMRTFPEKYWNAIQESWERAVGDAKDTKQ</sequence>
<dbReference type="PANTHER" id="PTHR12265">
    <property type="entry name" value="TRANSMEMBRANE PROTEIN 53"/>
    <property type="match status" value="1"/>
</dbReference>
<dbReference type="EMBL" id="JAGMUV010000006">
    <property type="protein sequence ID" value="KAH7152858.1"/>
    <property type="molecule type" value="Genomic_DNA"/>
</dbReference>
<evidence type="ECO:0000313" key="2">
    <source>
        <dbReference type="Proteomes" id="UP000738349"/>
    </source>
</evidence>
<comment type="caution">
    <text evidence="1">The sequence shown here is derived from an EMBL/GenBank/DDBJ whole genome shotgun (WGS) entry which is preliminary data.</text>
</comment>
<evidence type="ECO:0008006" key="3">
    <source>
        <dbReference type="Google" id="ProtNLM"/>
    </source>
</evidence>
<evidence type="ECO:0000313" key="1">
    <source>
        <dbReference type="EMBL" id="KAH7152858.1"/>
    </source>
</evidence>
<name>A0A9P9F5V3_9HYPO</name>
<dbReference type="InterPro" id="IPR008547">
    <property type="entry name" value="DUF829_TMEM53"/>
</dbReference>
<accession>A0A9P9F5V3</accession>
<dbReference type="Proteomes" id="UP000738349">
    <property type="component" value="Unassembled WGS sequence"/>
</dbReference>
<dbReference type="AlphaFoldDB" id="A0A9P9F5V3"/>
<dbReference type="Pfam" id="PF05705">
    <property type="entry name" value="DUF829"/>
    <property type="match status" value="1"/>
</dbReference>
<dbReference type="OrthoDB" id="77878at2759"/>
<dbReference type="SUPFAM" id="SSF53474">
    <property type="entry name" value="alpha/beta-Hydrolases"/>
    <property type="match status" value="1"/>
</dbReference>
<organism evidence="1 2">
    <name type="scientific">Dactylonectria macrodidyma</name>
    <dbReference type="NCBI Taxonomy" id="307937"/>
    <lineage>
        <taxon>Eukaryota</taxon>
        <taxon>Fungi</taxon>
        <taxon>Dikarya</taxon>
        <taxon>Ascomycota</taxon>
        <taxon>Pezizomycotina</taxon>
        <taxon>Sordariomycetes</taxon>
        <taxon>Hypocreomycetidae</taxon>
        <taxon>Hypocreales</taxon>
        <taxon>Nectriaceae</taxon>
        <taxon>Dactylonectria</taxon>
    </lineage>
</organism>
<dbReference type="PANTHER" id="PTHR12265:SF14">
    <property type="entry name" value="INDOLE-DITERPENE BIOSYNTHESIS PROTEIN PAXU"/>
    <property type="match status" value="1"/>
</dbReference>
<proteinExistence type="predicted"/>